<organism evidence="1 2">
    <name type="scientific">Kribbella pittospori</name>
    <dbReference type="NCBI Taxonomy" id="722689"/>
    <lineage>
        <taxon>Bacteria</taxon>
        <taxon>Bacillati</taxon>
        <taxon>Actinomycetota</taxon>
        <taxon>Actinomycetes</taxon>
        <taxon>Propionibacteriales</taxon>
        <taxon>Kribbellaceae</taxon>
        <taxon>Kribbella</taxon>
    </lineage>
</organism>
<reference evidence="1 2" key="1">
    <citation type="submission" date="2019-02" db="EMBL/GenBank/DDBJ databases">
        <title>Kribbella capetownensis sp. nov. and Kribbella speibonae sp. nov., isolated from soil.</title>
        <authorList>
            <person name="Curtis S.M."/>
            <person name="Norton I."/>
            <person name="Everest G.J."/>
            <person name="Meyers P.R."/>
        </authorList>
    </citation>
    <scope>NUCLEOTIDE SEQUENCE [LARGE SCALE GENOMIC DNA]</scope>
    <source>
        <strain evidence="1 2">NRRL B-24813</strain>
    </source>
</reference>
<dbReference type="OrthoDB" id="4751163at2"/>
<accession>A0A4R0K001</accession>
<dbReference type="RefSeq" id="WP_131366655.1">
    <property type="nucleotide sequence ID" value="NZ_SJKB01000029.1"/>
</dbReference>
<comment type="caution">
    <text evidence="1">The sequence shown here is derived from an EMBL/GenBank/DDBJ whole genome shotgun (WGS) entry which is preliminary data.</text>
</comment>
<dbReference type="Proteomes" id="UP000291144">
    <property type="component" value="Unassembled WGS sequence"/>
</dbReference>
<gene>
    <name evidence="1" type="ORF">E0H73_43015</name>
</gene>
<proteinExistence type="predicted"/>
<protein>
    <recommendedName>
        <fullName evidence="3">PLD phosphodiesterase domain-containing protein</fullName>
    </recommendedName>
</protein>
<evidence type="ECO:0000313" key="2">
    <source>
        <dbReference type="Proteomes" id="UP000291144"/>
    </source>
</evidence>
<evidence type="ECO:0008006" key="3">
    <source>
        <dbReference type="Google" id="ProtNLM"/>
    </source>
</evidence>
<keyword evidence="2" id="KW-1185">Reference proteome</keyword>
<sequence length="275" mass="30892">MDYRPLGDYEHLLVSRPHDWAHGTVVHGSGVLDDLVAGIEKHVATSSQDYSRRLEPRPAGIGCVPWLTDDRVVDTLTELEQCCVIVDKQQPDYAAVRKLARYGKALSSWYLPGFEELTLPDENGNAPTITPHSGKLDPVELGPVRVVGWQQAMGEKRPMLHSKMLVLGVTTYYEDDEMFAGDILTFHPKVTWMGSANWSANSRRHVEFGLWSSDAALVQHNFDYLLSLLTFSEPRGVATVGPEPELVSAVWDDASFREYFAQHRDLYIDSDEFEG</sequence>
<dbReference type="AlphaFoldDB" id="A0A4R0K001"/>
<dbReference type="EMBL" id="SJKB01000029">
    <property type="protein sequence ID" value="TCC48055.1"/>
    <property type="molecule type" value="Genomic_DNA"/>
</dbReference>
<evidence type="ECO:0000313" key="1">
    <source>
        <dbReference type="EMBL" id="TCC48055.1"/>
    </source>
</evidence>
<name>A0A4R0K001_9ACTN</name>